<evidence type="ECO:0000256" key="2">
    <source>
        <dbReference type="ARBA" id="ARBA00022723"/>
    </source>
</evidence>
<evidence type="ECO:0000256" key="1">
    <source>
        <dbReference type="ARBA" id="ARBA00008056"/>
    </source>
</evidence>
<dbReference type="PANTHER" id="PTHR10209:SF429">
    <property type="entry name" value="1-AMINOCYCLOPROPANE-1-CARBOXYLATE OXIDASE HOMOLOG 1-LIKE"/>
    <property type="match status" value="1"/>
</dbReference>
<dbReference type="PANTHER" id="PTHR10209">
    <property type="entry name" value="OXIDOREDUCTASE, 2OG-FE II OXYGENASE FAMILY PROTEIN"/>
    <property type="match status" value="1"/>
</dbReference>
<comment type="similarity">
    <text evidence="1 6">Belongs to the iron/ascorbate-dependent oxidoreductase family.</text>
</comment>
<evidence type="ECO:0000256" key="6">
    <source>
        <dbReference type="RuleBase" id="RU003682"/>
    </source>
</evidence>
<keyword evidence="9" id="KW-1185">Reference proteome</keyword>
<dbReference type="Pfam" id="PF03171">
    <property type="entry name" value="2OG-FeII_Oxy"/>
    <property type="match status" value="1"/>
</dbReference>
<keyword evidence="5 6" id="KW-0408">Iron</keyword>
<dbReference type="GO" id="GO:0046872">
    <property type="term" value="F:metal ion binding"/>
    <property type="evidence" value="ECO:0007669"/>
    <property type="project" value="UniProtKB-KW"/>
</dbReference>
<dbReference type="InterPro" id="IPR026992">
    <property type="entry name" value="DIOX_N"/>
</dbReference>
<evidence type="ECO:0000256" key="4">
    <source>
        <dbReference type="ARBA" id="ARBA00023002"/>
    </source>
</evidence>
<evidence type="ECO:0000256" key="5">
    <source>
        <dbReference type="ARBA" id="ARBA00023004"/>
    </source>
</evidence>
<keyword evidence="2 6" id="KW-0479">Metal-binding</keyword>
<feature type="domain" description="Fe2OG dioxygenase" evidence="7">
    <location>
        <begin position="215"/>
        <end position="321"/>
    </location>
</feature>
<name>A0ABD2YME6_9GENT</name>
<dbReference type="Pfam" id="PF14226">
    <property type="entry name" value="DIOX_N"/>
    <property type="match status" value="1"/>
</dbReference>
<dbReference type="GO" id="GO:0016706">
    <property type="term" value="F:2-oxoglutarate-dependent dioxygenase activity"/>
    <property type="evidence" value="ECO:0007669"/>
    <property type="project" value="UniProtKB-ARBA"/>
</dbReference>
<dbReference type="GO" id="GO:0009805">
    <property type="term" value="P:coumarin biosynthetic process"/>
    <property type="evidence" value="ECO:0007669"/>
    <property type="project" value="UniProtKB-ARBA"/>
</dbReference>
<evidence type="ECO:0000256" key="3">
    <source>
        <dbReference type="ARBA" id="ARBA00022896"/>
    </source>
</evidence>
<dbReference type="AlphaFoldDB" id="A0ABD2YME6"/>
<dbReference type="InterPro" id="IPR044861">
    <property type="entry name" value="IPNS-like_FE2OG_OXY"/>
</dbReference>
<gene>
    <name evidence="8" type="ORF">ACH5RR_033151</name>
</gene>
<sequence length="370" mass="41825">MDELIAKEIATQSGVDPDDRLEDLKAFDDTKAGVKGLIDAGITSLPKIFIRPADELVEELNLGRSQARVPVIDLSGIESDDQHKRIVSELRRASEEWGFFQVVNHGIPESVLDGMIDGICKFHEQDTELKKEYYSRDQLRKVRYESNIDLYRSRAANWRDSLTINLLACNEVEPDELPPVCRSTAIDYVYHVTELGGTLFDLLSEALGMKMDNLRAMECARGRTFVCHYYPACPEPDLTLGVNKHTDPAFLTILLQDQIGGLQFFHDNQWTDVSPIPGGLVVNIADLLQIVSNDKFKSVEHRVLANRIGPRMSVACFFIGVAVPEKIYGPVKELISDKNPSLYREFTVREYINNFFSRSIDKSGLDHFKI</sequence>
<dbReference type="GO" id="GO:0002238">
    <property type="term" value="P:response to molecule of fungal origin"/>
    <property type="evidence" value="ECO:0007669"/>
    <property type="project" value="UniProtKB-ARBA"/>
</dbReference>
<evidence type="ECO:0000313" key="9">
    <source>
        <dbReference type="Proteomes" id="UP001630127"/>
    </source>
</evidence>
<dbReference type="InterPro" id="IPR005123">
    <property type="entry name" value="Oxoglu/Fe-dep_dioxygenase_dom"/>
</dbReference>
<evidence type="ECO:0000259" key="7">
    <source>
        <dbReference type="PROSITE" id="PS51471"/>
    </source>
</evidence>
<evidence type="ECO:0000313" key="8">
    <source>
        <dbReference type="EMBL" id="KAL3507769.1"/>
    </source>
</evidence>
<dbReference type="SUPFAM" id="SSF51197">
    <property type="entry name" value="Clavaminate synthase-like"/>
    <property type="match status" value="1"/>
</dbReference>
<dbReference type="PROSITE" id="PS51471">
    <property type="entry name" value="FE2OG_OXY"/>
    <property type="match status" value="1"/>
</dbReference>
<dbReference type="GO" id="GO:0031418">
    <property type="term" value="F:L-ascorbic acid binding"/>
    <property type="evidence" value="ECO:0007669"/>
    <property type="project" value="UniProtKB-KW"/>
</dbReference>
<organism evidence="8 9">
    <name type="scientific">Cinchona calisaya</name>
    <dbReference type="NCBI Taxonomy" id="153742"/>
    <lineage>
        <taxon>Eukaryota</taxon>
        <taxon>Viridiplantae</taxon>
        <taxon>Streptophyta</taxon>
        <taxon>Embryophyta</taxon>
        <taxon>Tracheophyta</taxon>
        <taxon>Spermatophyta</taxon>
        <taxon>Magnoliopsida</taxon>
        <taxon>eudicotyledons</taxon>
        <taxon>Gunneridae</taxon>
        <taxon>Pentapetalae</taxon>
        <taxon>asterids</taxon>
        <taxon>lamiids</taxon>
        <taxon>Gentianales</taxon>
        <taxon>Rubiaceae</taxon>
        <taxon>Cinchonoideae</taxon>
        <taxon>Cinchoneae</taxon>
        <taxon>Cinchona</taxon>
    </lineage>
</organism>
<reference evidence="8 9" key="1">
    <citation type="submission" date="2024-11" db="EMBL/GenBank/DDBJ databases">
        <title>A near-complete genome assembly of Cinchona calisaya.</title>
        <authorList>
            <person name="Lian D.C."/>
            <person name="Zhao X.W."/>
            <person name="Wei L."/>
        </authorList>
    </citation>
    <scope>NUCLEOTIDE SEQUENCE [LARGE SCALE GENOMIC DNA]</scope>
    <source>
        <tissue evidence="8">Nenye</tissue>
    </source>
</reference>
<dbReference type="Proteomes" id="UP001630127">
    <property type="component" value="Unassembled WGS sequence"/>
</dbReference>
<accession>A0ABD2YME6</accession>
<protein>
    <recommendedName>
        <fullName evidence="7">Fe2OG dioxygenase domain-containing protein</fullName>
    </recommendedName>
</protein>
<dbReference type="Gene3D" id="2.60.120.330">
    <property type="entry name" value="B-lactam Antibiotic, Isopenicillin N Synthase, Chain"/>
    <property type="match status" value="1"/>
</dbReference>
<comment type="caution">
    <text evidence="8">The sequence shown here is derived from an EMBL/GenBank/DDBJ whole genome shotgun (WGS) entry which is preliminary data.</text>
</comment>
<proteinExistence type="inferred from homology"/>
<keyword evidence="4 6" id="KW-0560">Oxidoreductase</keyword>
<dbReference type="EMBL" id="JBJUIK010000013">
    <property type="protein sequence ID" value="KAL3507769.1"/>
    <property type="molecule type" value="Genomic_DNA"/>
</dbReference>
<dbReference type="InterPro" id="IPR027443">
    <property type="entry name" value="IPNS-like_sf"/>
</dbReference>
<dbReference type="FunFam" id="2.60.120.330:FF:000005">
    <property type="entry name" value="1-aminocyclopropane-1-carboxylate oxidase homolog 1"/>
    <property type="match status" value="1"/>
</dbReference>
<keyword evidence="3" id="KW-0847">Vitamin C</keyword>